<protein>
    <submittedName>
        <fullName evidence="1">Uncharacterized protein</fullName>
    </submittedName>
</protein>
<dbReference type="EMBL" id="CP000249">
    <property type="protein sequence ID" value="ABD13583.1"/>
    <property type="molecule type" value="Genomic_DNA"/>
</dbReference>
<gene>
    <name evidence="1" type="ordered locus">Francci3_4237</name>
</gene>
<dbReference type="Proteomes" id="UP000001937">
    <property type="component" value="Chromosome"/>
</dbReference>
<organism evidence="1 2">
    <name type="scientific">Frankia casuarinae (strain DSM 45818 / CECT 9043 / HFP020203 / CcI3)</name>
    <dbReference type="NCBI Taxonomy" id="106370"/>
    <lineage>
        <taxon>Bacteria</taxon>
        <taxon>Bacillati</taxon>
        <taxon>Actinomycetota</taxon>
        <taxon>Actinomycetes</taxon>
        <taxon>Frankiales</taxon>
        <taxon>Frankiaceae</taxon>
        <taxon>Frankia</taxon>
    </lineage>
</organism>
<dbReference type="KEGG" id="fra:Francci3_4237"/>
<proteinExistence type="predicted"/>
<dbReference type="HOGENOM" id="CLU_2046234_0_0_11"/>
<reference evidence="1 2" key="1">
    <citation type="journal article" date="2007" name="Genome Res.">
        <title>Genome characteristics of facultatively symbiotic Frankia sp. strains reflect host range and host plant biogeography.</title>
        <authorList>
            <person name="Normand P."/>
            <person name="Lapierre P."/>
            <person name="Tisa L.S."/>
            <person name="Gogarten J.P."/>
            <person name="Alloisio N."/>
            <person name="Bagnarol E."/>
            <person name="Bassi C.A."/>
            <person name="Berry A.M."/>
            <person name="Bickhart D.M."/>
            <person name="Choisne N."/>
            <person name="Couloux A."/>
            <person name="Cournoyer B."/>
            <person name="Cruveiller S."/>
            <person name="Daubin V."/>
            <person name="Demange N."/>
            <person name="Francino M.P."/>
            <person name="Goltsman E."/>
            <person name="Huang Y."/>
            <person name="Kopp O.R."/>
            <person name="Labarre L."/>
            <person name="Lapidus A."/>
            <person name="Lavire C."/>
            <person name="Marechal J."/>
            <person name="Martinez M."/>
            <person name="Mastronunzio J.E."/>
            <person name="Mullin B.C."/>
            <person name="Niemann J."/>
            <person name="Pujic P."/>
            <person name="Rawnsley T."/>
            <person name="Rouy Z."/>
            <person name="Schenowitz C."/>
            <person name="Sellstedt A."/>
            <person name="Tavares F."/>
            <person name="Tomkins J.P."/>
            <person name="Vallenet D."/>
            <person name="Valverde C."/>
            <person name="Wall L.G."/>
            <person name="Wang Y."/>
            <person name="Medigue C."/>
            <person name="Benson D.R."/>
        </authorList>
    </citation>
    <scope>NUCLEOTIDE SEQUENCE [LARGE SCALE GENOMIC DNA]</scope>
    <source>
        <strain evidence="2">DSM 45818 / CECT 9043 / CcI3</strain>
    </source>
</reference>
<keyword evidence="2" id="KW-1185">Reference proteome</keyword>
<sequence length="120" mass="12616">MGWLRPAGVMAGTGRARAGMNPVETVTVEDVRETDGTDGHGLHWLTKVRSAPSVNRRHYSSSSHANGLWTSACVVGSCGAARTGASASSSNEISAMLHLLRNKTVFVFKRNASTSDVGMG</sequence>
<evidence type="ECO:0000313" key="1">
    <source>
        <dbReference type="EMBL" id="ABD13583.1"/>
    </source>
</evidence>
<evidence type="ECO:0000313" key="2">
    <source>
        <dbReference type="Proteomes" id="UP000001937"/>
    </source>
</evidence>
<name>Q2J559_FRACC</name>
<accession>Q2J559</accession>
<dbReference type="STRING" id="106370.Francci3_4237"/>
<dbReference type="AlphaFoldDB" id="Q2J559"/>